<dbReference type="SUPFAM" id="SSF53335">
    <property type="entry name" value="S-adenosyl-L-methionine-dependent methyltransferases"/>
    <property type="match status" value="1"/>
</dbReference>
<reference evidence="1 2" key="1">
    <citation type="submission" date="2016-02" db="EMBL/GenBank/DDBJ databases">
        <title>Complete genome sequence and transcriptome regulation of the pentose utilising yeast Sugiyamaella lignohabitans.</title>
        <authorList>
            <person name="Bellasio M."/>
            <person name="Peymann A."/>
            <person name="Valli M."/>
            <person name="Sipitzky M."/>
            <person name="Graf A."/>
            <person name="Sauer M."/>
            <person name="Marx H."/>
            <person name="Mattanovich D."/>
        </authorList>
    </citation>
    <scope>NUCLEOTIDE SEQUENCE [LARGE SCALE GENOMIC DNA]</scope>
    <source>
        <strain evidence="1 2">CBS 10342</strain>
    </source>
</reference>
<dbReference type="InterPro" id="IPR029063">
    <property type="entry name" value="SAM-dependent_MTases_sf"/>
</dbReference>
<accession>A0A167EFY1</accession>
<dbReference type="CDD" id="cd02440">
    <property type="entry name" value="AdoMet_MTases"/>
    <property type="match status" value="1"/>
</dbReference>
<dbReference type="Gene3D" id="3.40.50.150">
    <property type="entry name" value="Vaccinia Virus protein VP39"/>
    <property type="match status" value="1"/>
</dbReference>
<dbReference type="Proteomes" id="UP000189580">
    <property type="component" value="Chromosome d"/>
</dbReference>
<dbReference type="GO" id="GO:0005829">
    <property type="term" value="C:cytosol"/>
    <property type="evidence" value="ECO:0007669"/>
    <property type="project" value="TreeGrafter"/>
</dbReference>
<dbReference type="InterPro" id="IPR019410">
    <property type="entry name" value="Methyltransf_16"/>
</dbReference>
<evidence type="ECO:0000313" key="1">
    <source>
        <dbReference type="EMBL" id="ANB14032.1"/>
    </source>
</evidence>
<evidence type="ECO:0000313" key="2">
    <source>
        <dbReference type="Proteomes" id="UP000189580"/>
    </source>
</evidence>
<protein>
    <submittedName>
        <fullName evidence="1">Uncharacterized protein</fullName>
    </submittedName>
</protein>
<proteinExistence type="predicted"/>
<sequence>MLYHIRFYKVPTISIDSKKDLVLKSVITITNDLGDKFFFGNVNLKVDIGVGLNPILLSWTSGMQSCNLNIPIPKRTKSISVNVIAEISSLDDVLEENPQFLRLKTLPFKLPSGTCERVSIRYDLLHPPATQSNNGSESIDRSTDKLARPQLTIAEEAGSNNLARHVWDAGLATCQWLVDNRTVSQRKLLGSPRTIVELGTGCGLVGLALSKLFIDSKVILTDLEDANEICNRNIQLNIAQTNKRKRDVHNVAFQVFDWDSDETPVEKDKIDLVVVTDCTYNPSSYDSLLKALSIVTRTGTKILLAHKYRDPDEEEFFKRLTFKKLLDTTVDYYSQSVRLLVMEA</sequence>
<dbReference type="PANTHER" id="PTHR14614">
    <property type="entry name" value="HEPATOCELLULAR CARCINOMA-ASSOCIATED ANTIGEN"/>
    <property type="match status" value="1"/>
</dbReference>
<gene>
    <name evidence="1" type="ORF">AWJ20_4988</name>
</gene>
<dbReference type="GO" id="GO:0008757">
    <property type="term" value="F:S-adenosylmethionine-dependent methyltransferase activity"/>
    <property type="evidence" value="ECO:0007669"/>
    <property type="project" value="UniProtKB-ARBA"/>
</dbReference>
<dbReference type="Pfam" id="PF10294">
    <property type="entry name" value="Methyltransf_16"/>
    <property type="match status" value="1"/>
</dbReference>
<organism evidence="1 2">
    <name type="scientific">Sugiyamaella lignohabitans</name>
    <dbReference type="NCBI Taxonomy" id="796027"/>
    <lineage>
        <taxon>Eukaryota</taxon>
        <taxon>Fungi</taxon>
        <taxon>Dikarya</taxon>
        <taxon>Ascomycota</taxon>
        <taxon>Saccharomycotina</taxon>
        <taxon>Dipodascomycetes</taxon>
        <taxon>Dipodascales</taxon>
        <taxon>Trichomonascaceae</taxon>
        <taxon>Sugiyamaella</taxon>
    </lineage>
</organism>
<dbReference type="EMBL" id="CP014502">
    <property type="protein sequence ID" value="ANB14032.1"/>
    <property type="molecule type" value="Genomic_DNA"/>
</dbReference>
<dbReference type="AlphaFoldDB" id="A0A167EFY1"/>
<dbReference type="GeneID" id="30037179"/>
<dbReference type="RefSeq" id="XP_018736509.1">
    <property type="nucleotide sequence ID" value="XM_018882096.1"/>
</dbReference>
<dbReference type="PANTHER" id="PTHR14614:SF132">
    <property type="entry name" value="PROTEIN-LYSINE METHYLTRANSFERASE C42C1.13"/>
    <property type="match status" value="1"/>
</dbReference>
<dbReference type="OrthoDB" id="194386at2759"/>
<name>A0A167EFY1_9ASCO</name>
<keyword evidence="2" id="KW-1185">Reference proteome</keyword>
<dbReference type="KEGG" id="slb:AWJ20_4988"/>